<dbReference type="Pfam" id="PF00285">
    <property type="entry name" value="Citrate_synt"/>
    <property type="match status" value="1"/>
</dbReference>
<dbReference type="Gene3D" id="1.10.230.10">
    <property type="entry name" value="Cytochrome P450-Terp, domain 2"/>
    <property type="match status" value="1"/>
</dbReference>
<dbReference type="InterPro" id="IPR016143">
    <property type="entry name" value="Citrate_synth-like_sm_a-sub"/>
</dbReference>
<feature type="active site" evidence="8">
    <location>
        <position position="310"/>
    </location>
</feature>
<accession>A0A9X3M7R0</accession>
<evidence type="ECO:0000256" key="7">
    <source>
        <dbReference type="PIRNR" id="PIRNR001369"/>
    </source>
</evidence>
<dbReference type="PIRSF" id="PIRSF001369">
    <property type="entry name" value="Citrate_synth"/>
    <property type="match status" value="1"/>
</dbReference>
<keyword evidence="12" id="KW-1185">Reference proteome</keyword>
<evidence type="ECO:0000256" key="3">
    <source>
        <dbReference type="ARBA" id="ARBA00022532"/>
    </source>
</evidence>
<dbReference type="InterPro" id="IPR016142">
    <property type="entry name" value="Citrate_synth-like_lrg_a-sub"/>
</dbReference>
<dbReference type="InterPro" id="IPR002020">
    <property type="entry name" value="Citrate_synthase"/>
</dbReference>
<gene>
    <name evidence="11" type="ORF">L8U58_08270</name>
</gene>
<dbReference type="SUPFAM" id="SSF48256">
    <property type="entry name" value="Citrate synthase"/>
    <property type="match status" value="1"/>
</dbReference>
<comment type="similarity">
    <text evidence="2 7 10">Belongs to the citrate synthase family.</text>
</comment>
<sequence>MATDNQDKAVLHYPGGEYEMDIVRATEGNDGVALGKMLAETGLTTLDPGYVNTGSTKSAITYIDGANGILRYRGYDIADLANNATFNEVSYLLINGELPNEEQAEEFNSNIRKHTLLDEDFKAQFRVFPRDAHPMSVLASSLNILSTYYQDSLNPLDPEHQKLNTYRLMAKVPMLAAYAYRASKGKPYMYPDNSMNARQNFLRQMFGYPTEPFEDDPVVTKALDKLLILHADHEQNCSTSTVRMVGSSQANMFVSIAAGINALSGPLHGGANQAVLEMLEEIHANGGDATDFMNRVKNKEPGVKLMGFGHRVYKNYDPRAAIVKESAHEILNHLGGDHLLDLAMKLEEIALADDYFISRKLYPNVDFYTGLIYRAMGFPTDFFTVLFAMGRLPGWIAHYLEQVNDPTAKINRPRQIYTGQGARKL</sequence>
<dbReference type="PRINTS" id="PR00143">
    <property type="entry name" value="CITRTSNTHASE"/>
</dbReference>
<dbReference type="NCBIfam" id="TIGR01798">
    <property type="entry name" value="cit_synth_I"/>
    <property type="match status" value="1"/>
</dbReference>
<feature type="active site" evidence="8">
    <location>
        <position position="366"/>
    </location>
</feature>
<dbReference type="PROSITE" id="PS00480">
    <property type="entry name" value="CITRATE_SYNTHASE"/>
    <property type="match status" value="1"/>
</dbReference>
<proteinExistence type="inferred from homology"/>
<dbReference type="Gene3D" id="1.10.580.10">
    <property type="entry name" value="Citrate Synthase, domain 1"/>
    <property type="match status" value="1"/>
</dbReference>
<comment type="pathway">
    <text evidence="1 9">Carbohydrate metabolism; tricarboxylic acid cycle; isocitrate from oxaloacetate: step 1/2.</text>
</comment>
<dbReference type="GO" id="GO:0036440">
    <property type="term" value="F:citrate synthase activity"/>
    <property type="evidence" value="ECO:0007669"/>
    <property type="project" value="UniProtKB-EC"/>
</dbReference>
<keyword evidence="3 9" id="KW-0816">Tricarboxylic acid cycle</keyword>
<dbReference type="GO" id="GO:0005737">
    <property type="term" value="C:cytoplasm"/>
    <property type="evidence" value="ECO:0007669"/>
    <property type="project" value="InterPro"/>
</dbReference>
<dbReference type="GO" id="GO:0006099">
    <property type="term" value="P:tricarboxylic acid cycle"/>
    <property type="evidence" value="ECO:0007669"/>
    <property type="project" value="UniProtKB-UniRule"/>
</dbReference>
<name>A0A9X3M7R0_9CORY</name>
<evidence type="ECO:0000256" key="5">
    <source>
        <dbReference type="ARBA" id="ARBA00049288"/>
    </source>
</evidence>
<dbReference type="RefSeq" id="WP_034969678.1">
    <property type="nucleotide sequence ID" value="NZ_JAKMUV010000010.1"/>
</dbReference>
<organism evidence="11 12">
    <name type="scientific">Corynebacterium macclintockiae</name>
    <dbReference type="NCBI Taxonomy" id="2913501"/>
    <lineage>
        <taxon>Bacteria</taxon>
        <taxon>Bacillati</taxon>
        <taxon>Actinomycetota</taxon>
        <taxon>Actinomycetes</taxon>
        <taxon>Mycobacteriales</taxon>
        <taxon>Corynebacteriaceae</taxon>
        <taxon>Corynebacterium</taxon>
    </lineage>
</organism>
<dbReference type="PANTHER" id="PTHR42871">
    <property type="entry name" value="CITRATE SYNTHASE"/>
    <property type="match status" value="1"/>
</dbReference>
<comment type="caution">
    <text evidence="11">The sequence shown here is derived from an EMBL/GenBank/DDBJ whole genome shotgun (WGS) entry which is preliminary data.</text>
</comment>
<dbReference type="EMBL" id="JAKMUV010000010">
    <property type="protein sequence ID" value="MCZ9305514.1"/>
    <property type="molecule type" value="Genomic_DNA"/>
</dbReference>
<evidence type="ECO:0000256" key="2">
    <source>
        <dbReference type="ARBA" id="ARBA00010566"/>
    </source>
</evidence>
<comment type="catalytic activity">
    <reaction evidence="5 9">
        <text>oxaloacetate + acetyl-CoA + H2O = citrate + CoA + H(+)</text>
        <dbReference type="Rhea" id="RHEA:16845"/>
        <dbReference type="ChEBI" id="CHEBI:15377"/>
        <dbReference type="ChEBI" id="CHEBI:15378"/>
        <dbReference type="ChEBI" id="CHEBI:16452"/>
        <dbReference type="ChEBI" id="CHEBI:16947"/>
        <dbReference type="ChEBI" id="CHEBI:57287"/>
        <dbReference type="ChEBI" id="CHEBI:57288"/>
        <dbReference type="EC" id="2.3.3.16"/>
    </reaction>
</comment>
<dbReference type="CDD" id="cd06114">
    <property type="entry name" value="EcCS_like"/>
    <property type="match status" value="1"/>
</dbReference>
<evidence type="ECO:0000256" key="8">
    <source>
        <dbReference type="PIRSR" id="PIRSR001369-1"/>
    </source>
</evidence>
<evidence type="ECO:0000256" key="1">
    <source>
        <dbReference type="ARBA" id="ARBA00004751"/>
    </source>
</evidence>
<dbReference type="FunFam" id="1.10.230.10:FF:000002">
    <property type="entry name" value="Citrate synthase"/>
    <property type="match status" value="1"/>
</dbReference>
<dbReference type="NCBIfam" id="NF004126">
    <property type="entry name" value="PRK05614.1"/>
    <property type="match status" value="1"/>
</dbReference>
<dbReference type="AlphaFoldDB" id="A0A9X3M7R0"/>
<keyword evidence="11" id="KW-0012">Acyltransferase</keyword>
<reference evidence="11" key="1">
    <citation type="submission" date="2022-02" db="EMBL/GenBank/DDBJ databases">
        <title>Corynebacterium sp. from urogenital microbiome.</title>
        <authorList>
            <person name="Cappelli E.A."/>
            <person name="Ribeiro T.G."/>
            <person name="Peixe L."/>
        </authorList>
    </citation>
    <scope>NUCLEOTIDE SEQUENCE</scope>
    <source>
        <strain evidence="11">C9Ua_112</strain>
    </source>
</reference>
<dbReference type="Proteomes" id="UP001146505">
    <property type="component" value="Unassembled WGS sequence"/>
</dbReference>
<evidence type="ECO:0000256" key="6">
    <source>
        <dbReference type="NCBIfam" id="TIGR01798"/>
    </source>
</evidence>
<dbReference type="PANTHER" id="PTHR42871:SF1">
    <property type="entry name" value="CITRATE SYNTHASE"/>
    <property type="match status" value="1"/>
</dbReference>
<evidence type="ECO:0000256" key="10">
    <source>
        <dbReference type="RuleBase" id="RU003406"/>
    </source>
</evidence>
<dbReference type="InterPro" id="IPR024176">
    <property type="entry name" value="Citrate_synthase_bac-typ"/>
</dbReference>
<dbReference type="InterPro" id="IPR036969">
    <property type="entry name" value="Citrate_synthase_sf"/>
</dbReference>
<dbReference type="InterPro" id="IPR019810">
    <property type="entry name" value="Citrate_synthase_AS"/>
</dbReference>
<evidence type="ECO:0000256" key="4">
    <source>
        <dbReference type="ARBA" id="ARBA00022679"/>
    </source>
</evidence>
<evidence type="ECO:0000313" key="12">
    <source>
        <dbReference type="Proteomes" id="UP001146505"/>
    </source>
</evidence>
<evidence type="ECO:0000256" key="9">
    <source>
        <dbReference type="RuleBase" id="RU003370"/>
    </source>
</evidence>
<dbReference type="GeneID" id="301813546"/>
<keyword evidence="4 7" id="KW-0808">Transferase</keyword>
<dbReference type="InterPro" id="IPR010953">
    <property type="entry name" value="Citrate_synthase_typ-I"/>
</dbReference>
<dbReference type="Gene3D" id="2.20.28.60">
    <property type="match status" value="1"/>
</dbReference>
<protein>
    <recommendedName>
        <fullName evidence="6 7">Citrate synthase</fullName>
    </recommendedName>
</protein>
<evidence type="ECO:0000313" key="11">
    <source>
        <dbReference type="EMBL" id="MCZ9305514.1"/>
    </source>
</evidence>